<evidence type="ECO:0008006" key="4">
    <source>
        <dbReference type="Google" id="ProtNLM"/>
    </source>
</evidence>
<evidence type="ECO:0000313" key="2">
    <source>
        <dbReference type="EMBL" id="GBM96443.1"/>
    </source>
</evidence>
<dbReference type="GO" id="GO:0003676">
    <property type="term" value="F:nucleic acid binding"/>
    <property type="evidence" value="ECO:0007669"/>
    <property type="project" value="InterPro"/>
</dbReference>
<accession>A0A4Y2K189</accession>
<sequence>MLASQLSISSWTNCHQIWTNSVSSLHSNSSLITNIPLAQDIQKILLNSPDNKLGWNKAHEVHECNEAAELLAKTAALEGIQTQYPAPKSFPKKKHHAILPNSGRMNGTTSTLKGVSTSSFRRSSLFQLHGKDQKSLFATRHDHS</sequence>
<evidence type="ECO:0000313" key="3">
    <source>
        <dbReference type="Proteomes" id="UP000499080"/>
    </source>
</evidence>
<organism evidence="2 3">
    <name type="scientific">Araneus ventricosus</name>
    <name type="common">Orbweaver spider</name>
    <name type="synonym">Epeira ventricosa</name>
    <dbReference type="NCBI Taxonomy" id="182803"/>
    <lineage>
        <taxon>Eukaryota</taxon>
        <taxon>Metazoa</taxon>
        <taxon>Ecdysozoa</taxon>
        <taxon>Arthropoda</taxon>
        <taxon>Chelicerata</taxon>
        <taxon>Arachnida</taxon>
        <taxon>Araneae</taxon>
        <taxon>Araneomorphae</taxon>
        <taxon>Entelegynae</taxon>
        <taxon>Araneoidea</taxon>
        <taxon>Araneidae</taxon>
        <taxon>Araneus</taxon>
    </lineage>
</organism>
<evidence type="ECO:0000256" key="1">
    <source>
        <dbReference type="SAM" id="MobiDB-lite"/>
    </source>
</evidence>
<dbReference type="Gene3D" id="3.30.420.10">
    <property type="entry name" value="Ribonuclease H-like superfamily/Ribonuclease H"/>
    <property type="match status" value="1"/>
</dbReference>
<feature type="region of interest" description="Disordered" evidence="1">
    <location>
        <begin position="85"/>
        <end position="115"/>
    </location>
</feature>
<dbReference type="EMBL" id="BGPR01004143">
    <property type="protein sequence ID" value="GBM96443.1"/>
    <property type="molecule type" value="Genomic_DNA"/>
</dbReference>
<gene>
    <name evidence="2" type="ORF">AVEN_133806_1</name>
</gene>
<proteinExistence type="predicted"/>
<dbReference type="Proteomes" id="UP000499080">
    <property type="component" value="Unassembled WGS sequence"/>
</dbReference>
<keyword evidence="3" id="KW-1185">Reference proteome</keyword>
<dbReference type="InterPro" id="IPR012337">
    <property type="entry name" value="RNaseH-like_sf"/>
</dbReference>
<dbReference type="AlphaFoldDB" id="A0A4Y2K189"/>
<reference evidence="2 3" key="1">
    <citation type="journal article" date="2019" name="Sci. Rep.">
        <title>Orb-weaving spider Araneus ventricosus genome elucidates the spidroin gene catalogue.</title>
        <authorList>
            <person name="Kono N."/>
            <person name="Nakamura H."/>
            <person name="Ohtoshi R."/>
            <person name="Moran D.A.P."/>
            <person name="Shinohara A."/>
            <person name="Yoshida Y."/>
            <person name="Fujiwara M."/>
            <person name="Mori M."/>
            <person name="Tomita M."/>
            <person name="Arakawa K."/>
        </authorList>
    </citation>
    <scope>NUCLEOTIDE SEQUENCE [LARGE SCALE GENOMIC DNA]</scope>
</reference>
<name>A0A4Y2K189_ARAVE</name>
<dbReference type="InterPro" id="IPR036397">
    <property type="entry name" value="RNaseH_sf"/>
</dbReference>
<feature type="compositionally biased region" description="Polar residues" evidence="1">
    <location>
        <begin position="103"/>
        <end position="115"/>
    </location>
</feature>
<comment type="caution">
    <text evidence="2">The sequence shown here is derived from an EMBL/GenBank/DDBJ whole genome shotgun (WGS) entry which is preliminary data.</text>
</comment>
<dbReference type="SUPFAM" id="SSF53098">
    <property type="entry name" value="Ribonuclease H-like"/>
    <property type="match status" value="1"/>
</dbReference>
<protein>
    <recommendedName>
        <fullName evidence="4">RNase H type-1 domain-containing protein</fullName>
    </recommendedName>
</protein>